<dbReference type="Gene3D" id="3.40.50.2300">
    <property type="match status" value="2"/>
</dbReference>
<dbReference type="CDD" id="cd01536">
    <property type="entry name" value="PBP1_ABC_sugar_binding-like"/>
    <property type="match status" value="1"/>
</dbReference>
<dbReference type="PROSITE" id="PS51257">
    <property type="entry name" value="PROKAR_LIPOPROTEIN"/>
    <property type="match status" value="1"/>
</dbReference>
<proteinExistence type="inferred from homology"/>
<comment type="subcellular location">
    <subcellularLocation>
        <location evidence="1">Cell envelope</location>
    </subcellularLocation>
</comment>
<keyword evidence="3 4" id="KW-0732">Signal</keyword>
<dbReference type="InterPro" id="IPR028082">
    <property type="entry name" value="Peripla_BP_I"/>
</dbReference>
<comment type="caution">
    <text evidence="6">The sequence shown here is derived from an EMBL/GenBank/DDBJ whole genome shotgun (WGS) entry which is preliminary data.</text>
</comment>
<gene>
    <name evidence="6" type="ORF">LKD22_02410</name>
</gene>
<dbReference type="PANTHER" id="PTHR46847:SF1">
    <property type="entry name" value="D-ALLOSE-BINDING PERIPLASMIC PROTEIN-RELATED"/>
    <property type="match status" value="1"/>
</dbReference>
<evidence type="ECO:0000256" key="3">
    <source>
        <dbReference type="ARBA" id="ARBA00022729"/>
    </source>
</evidence>
<organism evidence="6 7">
    <name type="scientific">Agathobaculum butyriciproducens</name>
    <dbReference type="NCBI Taxonomy" id="1628085"/>
    <lineage>
        <taxon>Bacteria</taxon>
        <taxon>Bacillati</taxon>
        <taxon>Bacillota</taxon>
        <taxon>Clostridia</taxon>
        <taxon>Eubacteriales</taxon>
        <taxon>Butyricicoccaceae</taxon>
        <taxon>Agathobaculum</taxon>
    </lineage>
</organism>
<dbReference type="RefSeq" id="WP_227600132.1">
    <property type="nucleotide sequence ID" value="NZ_JAJEPX010000003.1"/>
</dbReference>
<evidence type="ECO:0000313" key="6">
    <source>
        <dbReference type="EMBL" id="MCC2175994.1"/>
    </source>
</evidence>
<dbReference type="EMBL" id="JAJEPX010000003">
    <property type="protein sequence ID" value="MCC2175994.1"/>
    <property type="molecule type" value="Genomic_DNA"/>
</dbReference>
<evidence type="ECO:0000256" key="2">
    <source>
        <dbReference type="ARBA" id="ARBA00007639"/>
    </source>
</evidence>
<accession>A0AAW4VZ81</accession>
<feature type="domain" description="Periplasmic binding protein" evidence="5">
    <location>
        <begin position="48"/>
        <end position="307"/>
    </location>
</feature>
<feature type="signal peptide" evidence="4">
    <location>
        <begin position="1"/>
        <end position="26"/>
    </location>
</feature>
<dbReference type="AlphaFoldDB" id="A0AAW4VZ81"/>
<name>A0AAW4VZ81_9FIRM</name>
<reference evidence="6 7" key="1">
    <citation type="submission" date="2021-10" db="EMBL/GenBank/DDBJ databases">
        <title>Anaerobic single-cell dispensing facilitates the cultivation of human gut bacteria.</title>
        <authorList>
            <person name="Afrizal A."/>
        </authorList>
    </citation>
    <scope>NUCLEOTIDE SEQUENCE [LARGE SCALE GENOMIC DNA]</scope>
    <source>
        <strain evidence="6 7">CLA-AA-H270</strain>
    </source>
</reference>
<dbReference type="GeneID" id="98659118"/>
<evidence type="ECO:0000256" key="1">
    <source>
        <dbReference type="ARBA" id="ARBA00004196"/>
    </source>
</evidence>
<evidence type="ECO:0000256" key="4">
    <source>
        <dbReference type="SAM" id="SignalP"/>
    </source>
</evidence>
<evidence type="ECO:0000313" key="7">
    <source>
        <dbReference type="Proteomes" id="UP001298753"/>
    </source>
</evidence>
<comment type="similarity">
    <text evidence="2">Belongs to the bacterial solute-binding protein 2 family.</text>
</comment>
<evidence type="ECO:0000259" key="5">
    <source>
        <dbReference type="Pfam" id="PF13407"/>
    </source>
</evidence>
<dbReference type="GO" id="GO:0030313">
    <property type="term" value="C:cell envelope"/>
    <property type="evidence" value="ECO:0007669"/>
    <property type="project" value="UniProtKB-SubCell"/>
</dbReference>
<sequence>MTKMTKRIGAAMLSTALLLGALTGCGGNTSSSTDGDNAATASTENPHITVVLKTLASEYWAYVAKGCEQAGKDLGAEVDVQGATSETAYDEQLSMIETVLNASGTDAMVVAPLQSETVATQIANAEIPIIAIDTNVESDKVLSFVGFDNEAMASMGGEAAVEAAKEAGWDTITAIGIAGVQGDSTSEARMGGYKKGVEKAGGTYLDAETQYADGVSDKAVTAMEAIIQSHPEGIAIVVCNNDDMAVGAARAAASYPAYKNTIFVGCGGNVAALDAILAGQETMTVAVDGYDVGYRGVQAAVDALNGKTLDKFIASTASIVTADNAEEQKAIVEKKQNG</sequence>
<protein>
    <submittedName>
        <fullName evidence="6">Sugar ABC transporter substrate-binding protein</fullName>
    </submittedName>
</protein>
<dbReference type="Proteomes" id="UP001298753">
    <property type="component" value="Unassembled WGS sequence"/>
</dbReference>
<dbReference type="SUPFAM" id="SSF53822">
    <property type="entry name" value="Periplasmic binding protein-like I"/>
    <property type="match status" value="1"/>
</dbReference>
<feature type="chain" id="PRO_5043924415" evidence="4">
    <location>
        <begin position="27"/>
        <end position="338"/>
    </location>
</feature>
<dbReference type="Pfam" id="PF13407">
    <property type="entry name" value="Peripla_BP_4"/>
    <property type="match status" value="1"/>
</dbReference>
<dbReference type="InterPro" id="IPR025997">
    <property type="entry name" value="SBP_2_dom"/>
</dbReference>
<keyword evidence="7" id="KW-1185">Reference proteome</keyword>
<dbReference type="PANTHER" id="PTHR46847">
    <property type="entry name" value="D-ALLOSE-BINDING PERIPLASMIC PROTEIN-RELATED"/>
    <property type="match status" value="1"/>
</dbReference>
<dbReference type="GO" id="GO:0030246">
    <property type="term" value="F:carbohydrate binding"/>
    <property type="evidence" value="ECO:0007669"/>
    <property type="project" value="UniProtKB-ARBA"/>
</dbReference>